<feature type="compositionally biased region" description="Basic and acidic residues" evidence="1">
    <location>
        <begin position="189"/>
        <end position="201"/>
    </location>
</feature>
<feature type="region of interest" description="Disordered" evidence="1">
    <location>
        <begin position="1"/>
        <end position="215"/>
    </location>
</feature>
<feature type="compositionally biased region" description="Polar residues" evidence="1">
    <location>
        <begin position="28"/>
        <end position="37"/>
    </location>
</feature>
<feature type="compositionally biased region" description="Polar residues" evidence="1">
    <location>
        <begin position="177"/>
        <end position="186"/>
    </location>
</feature>
<gene>
    <name evidence="3" type="ORF">AMATHDRAFT_76830</name>
</gene>
<dbReference type="Pfam" id="PF20415">
    <property type="entry name" value="DUF6699"/>
    <property type="match status" value="1"/>
</dbReference>
<proteinExistence type="predicted"/>
<dbReference type="Proteomes" id="UP000242287">
    <property type="component" value="Unassembled WGS sequence"/>
</dbReference>
<evidence type="ECO:0000256" key="1">
    <source>
        <dbReference type="SAM" id="MobiDB-lite"/>
    </source>
</evidence>
<dbReference type="OrthoDB" id="3242468at2759"/>
<organism evidence="3 4">
    <name type="scientific">Amanita thiersii Skay4041</name>
    <dbReference type="NCBI Taxonomy" id="703135"/>
    <lineage>
        <taxon>Eukaryota</taxon>
        <taxon>Fungi</taxon>
        <taxon>Dikarya</taxon>
        <taxon>Basidiomycota</taxon>
        <taxon>Agaricomycotina</taxon>
        <taxon>Agaricomycetes</taxon>
        <taxon>Agaricomycetidae</taxon>
        <taxon>Agaricales</taxon>
        <taxon>Pluteineae</taxon>
        <taxon>Amanitaceae</taxon>
        <taxon>Amanita</taxon>
    </lineage>
</organism>
<name>A0A2A9NJ09_9AGAR</name>
<keyword evidence="4" id="KW-1185">Reference proteome</keyword>
<feature type="domain" description="DUF6699" evidence="2">
    <location>
        <begin position="242"/>
        <end position="395"/>
    </location>
</feature>
<accession>A0A2A9NJ09</accession>
<evidence type="ECO:0000313" key="4">
    <source>
        <dbReference type="Proteomes" id="UP000242287"/>
    </source>
</evidence>
<dbReference type="AlphaFoldDB" id="A0A2A9NJ09"/>
<feature type="compositionally biased region" description="Polar residues" evidence="1">
    <location>
        <begin position="60"/>
        <end position="71"/>
    </location>
</feature>
<evidence type="ECO:0000313" key="3">
    <source>
        <dbReference type="EMBL" id="PFH48237.1"/>
    </source>
</evidence>
<sequence>MASYFRSLFGSKSNKSSKSHNRSASTSAIPVQNQNLSYVYAEPAGTVPPTPVPRARERSNSNVAAQANTPSPLRYTAYDPGSLRGKRRPSSSQHNPSVDYPSYSRHHHPYAHYAPPSVHQQSPSRPGVRRSASHKAPERPSPYPLYTPTGSFSSVHSTSSSASKPPSSSGQRPTPPRTSSTGSVALSETRGEPKPVLKRDQTWSGSSTKSNRAHVSFMNPNKPSTYHMHPIMAYSRLHRPPICYDITYPPSSCTVLDRSTLNPVPSHTLTQPATEPPNYTRLMLRCDKLPWTVCVASPSAGSSTSKFYIPGSSHSRTNSVSAITTLDILFALHNTLTSRVTPSEWEALGSGSRAQRKATRAYEKRCQKQGGGWEGGIRRLDYLGRKMILVGIELDKSSNENGATGRLIFGKP</sequence>
<evidence type="ECO:0000259" key="2">
    <source>
        <dbReference type="Pfam" id="PF20415"/>
    </source>
</evidence>
<feature type="compositionally biased region" description="Low complexity" evidence="1">
    <location>
        <begin position="151"/>
        <end position="169"/>
    </location>
</feature>
<reference evidence="3 4" key="1">
    <citation type="submission" date="2014-02" db="EMBL/GenBank/DDBJ databases">
        <title>Transposable element dynamics among asymbiotic and ectomycorrhizal Amanita fungi.</title>
        <authorList>
            <consortium name="DOE Joint Genome Institute"/>
            <person name="Hess J."/>
            <person name="Skrede I."/>
            <person name="Wolfe B."/>
            <person name="LaButti K."/>
            <person name="Ohm R.A."/>
            <person name="Grigoriev I.V."/>
            <person name="Pringle A."/>
        </authorList>
    </citation>
    <scope>NUCLEOTIDE SEQUENCE [LARGE SCALE GENOMIC DNA]</scope>
    <source>
        <strain evidence="3 4">SKay4041</strain>
    </source>
</reference>
<dbReference type="InterPro" id="IPR046522">
    <property type="entry name" value="DUF6699"/>
</dbReference>
<dbReference type="EMBL" id="KZ302071">
    <property type="protein sequence ID" value="PFH48237.1"/>
    <property type="molecule type" value="Genomic_DNA"/>
</dbReference>
<protein>
    <recommendedName>
        <fullName evidence="2">DUF6699 domain-containing protein</fullName>
    </recommendedName>
</protein>